<accession>A0A9D1TNJ4</accession>
<feature type="compositionally biased region" description="Gly residues" evidence="1">
    <location>
        <begin position="81"/>
        <end position="95"/>
    </location>
</feature>
<sequence length="231" mass="24015">MSDTTCLARLLSSAVHDLRNVLAVVRESSGLTADLLRLQEDVPKRDRMLSALSEVQAQVARGALLASAMDLLAECGAAGKAGSGDAGKDGAGPEGAGQDETGEEGCELNLVCQMFCCMAQRLARASVMRLEHVAKDDVDSAASVPAVLAALLRVLDTAAEAGGRVTLKLSAAVRHKQEGVVVEIAEGDNAEAVAAALDPLLVRISGGLQKLMVWRKQGTLFFLPLTGEHGS</sequence>
<feature type="region of interest" description="Disordered" evidence="1">
    <location>
        <begin position="81"/>
        <end position="102"/>
    </location>
</feature>
<name>A0A9D1TNJ4_9BACT</name>
<proteinExistence type="predicted"/>
<dbReference type="GO" id="GO:0016301">
    <property type="term" value="F:kinase activity"/>
    <property type="evidence" value="ECO:0007669"/>
    <property type="project" value="UniProtKB-KW"/>
</dbReference>
<organism evidence="2 3">
    <name type="scientific">Candidatus Desulfovibrio intestinipullorum</name>
    <dbReference type="NCBI Taxonomy" id="2838536"/>
    <lineage>
        <taxon>Bacteria</taxon>
        <taxon>Pseudomonadati</taxon>
        <taxon>Thermodesulfobacteriota</taxon>
        <taxon>Desulfovibrionia</taxon>
        <taxon>Desulfovibrionales</taxon>
        <taxon>Desulfovibrionaceae</taxon>
        <taxon>Desulfovibrio</taxon>
    </lineage>
</organism>
<dbReference type="AlphaFoldDB" id="A0A9D1TNJ4"/>
<reference evidence="2" key="2">
    <citation type="submission" date="2021-04" db="EMBL/GenBank/DDBJ databases">
        <authorList>
            <person name="Gilroy R."/>
        </authorList>
    </citation>
    <scope>NUCLEOTIDE SEQUENCE</scope>
    <source>
        <strain evidence="2">ChiHecec2B26-446</strain>
    </source>
</reference>
<keyword evidence="2" id="KW-0418">Kinase</keyword>
<dbReference type="Proteomes" id="UP000886752">
    <property type="component" value="Unassembled WGS sequence"/>
</dbReference>
<gene>
    <name evidence="2" type="ORF">H9894_00450</name>
</gene>
<evidence type="ECO:0000256" key="1">
    <source>
        <dbReference type="SAM" id="MobiDB-lite"/>
    </source>
</evidence>
<protein>
    <submittedName>
        <fullName evidence="2">Sensor histidine kinase</fullName>
    </submittedName>
</protein>
<keyword evidence="2" id="KW-0808">Transferase</keyword>
<dbReference type="EMBL" id="DXHV01000007">
    <property type="protein sequence ID" value="HIV99657.1"/>
    <property type="molecule type" value="Genomic_DNA"/>
</dbReference>
<reference evidence="2" key="1">
    <citation type="journal article" date="2021" name="PeerJ">
        <title>Extensive microbial diversity within the chicken gut microbiome revealed by metagenomics and culture.</title>
        <authorList>
            <person name="Gilroy R."/>
            <person name="Ravi A."/>
            <person name="Getino M."/>
            <person name="Pursley I."/>
            <person name="Horton D.L."/>
            <person name="Alikhan N.F."/>
            <person name="Baker D."/>
            <person name="Gharbi K."/>
            <person name="Hall N."/>
            <person name="Watson M."/>
            <person name="Adriaenssens E.M."/>
            <person name="Foster-Nyarko E."/>
            <person name="Jarju S."/>
            <person name="Secka A."/>
            <person name="Antonio M."/>
            <person name="Oren A."/>
            <person name="Chaudhuri R.R."/>
            <person name="La Ragione R."/>
            <person name="Hildebrand F."/>
            <person name="Pallen M.J."/>
        </authorList>
    </citation>
    <scope>NUCLEOTIDE SEQUENCE</scope>
    <source>
        <strain evidence="2">ChiHecec2B26-446</strain>
    </source>
</reference>
<comment type="caution">
    <text evidence="2">The sequence shown here is derived from an EMBL/GenBank/DDBJ whole genome shotgun (WGS) entry which is preliminary data.</text>
</comment>
<evidence type="ECO:0000313" key="2">
    <source>
        <dbReference type="EMBL" id="HIV99657.1"/>
    </source>
</evidence>
<evidence type="ECO:0000313" key="3">
    <source>
        <dbReference type="Proteomes" id="UP000886752"/>
    </source>
</evidence>